<dbReference type="Gene3D" id="3.90.190.10">
    <property type="entry name" value="Protein tyrosine phosphatase superfamily"/>
    <property type="match status" value="1"/>
</dbReference>
<dbReference type="Proteomes" id="UP001162060">
    <property type="component" value="Unassembled WGS sequence"/>
</dbReference>
<dbReference type="PANTHER" id="PTHR46377:SF5">
    <property type="entry name" value="DUAL SPECIFICITY PHOSPHATASE"/>
    <property type="match status" value="1"/>
</dbReference>
<gene>
    <name evidence="3" type="ORF">PM001_LOCUS24833</name>
</gene>
<dbReference type="InterPro" id="IPR000340">
    <property type="entry name" value="Dual-sp_phosphatase_cat-dom"/>
</dbReference>
<dbReference type="InterPro" id="IPR000387">
    <property type="entry name" value="Tyr_Pase_dom"/>
</dbReference>
<evidence type="ECO:0000313" key="3">
    <source>
        <dbReference type="EMBL" id="CAK7939683.1"/>
    </source>
</evidence>
<evidence type="ECO:0000313" key="4">
    <source>
        <dbReference type="Proteomes" id="UP001162060"/>
    </source>
</evidence>
<sequence length="326" mass="36275">MATVKHATWYDEEQVEEVLDDEPMRIRGRIFLGSIDAARNEAALKRLRIGGVLALLGKGEAEAAESTQSTASVGYNEELLSRSRIDVEIEDSEDVDLLRMLPGVLAELEKLVARAERDDTNVLVHCIAGRSRSVSVVAAWMLVSEPQQQSIQCVVDRIRLIRPWIEINPSFLQDLHLFHAVLKAKDGSMLRAKDAMLLTDRSCPRLDFGANLVDMILRGTKAITMRLLSDVEGDRNSDLGAIFSHSVVMATTTTTAGSPTRIRFAYLRIDRIETQELSALNKATLRKSGFDSTEEALAVLKQFYPNVTATTPLLILHFYNLNPLNL</sequence>
<dbReference type="InterPro" id="IPR029021">
    <property type="entry name" value="Prot-tyrosine_phosphatase-like"/>
</dbReference>
<comment type="caution">
    <text evidence="3">The sequence shown here is derived from an EMBL/GenBank/DDBJ whole genome shotgun (WGS) entry which is preliminary data.</text>
</comment>
<protein>
    <recommendedName>
        <fullName evidence="5">Protein-tyrosine-phosphatase</fullName>
    </recommendedName>
</protein>
<feature type="domain" description="Tyrosine specific protein phosphatases" evidence="2">
    <location>
        <begin position="102"/>
        <end position="163"/>
    </location>
</feature>
<name>A0AAV1V1N3_9STRA</name>
<organism evidence="3 4">
    <name type="scientific">Peronospora matthiolae</name>
    <dbReference type="NCBI Taxonomy" id="2874970"/>
    <lineage>
        <taxon>Eukaryota</taxon>
        <taxon>Sar</taxon>
        <taxon>Stramenopiles</taxon>
        <taxon>Oomycota</taxon>
        <taxon>Peronosporomycetes</taxon>
        <taxon>Peronosporales</taxon>
        <taxon>Peronosporaceae</taxon>
        <taxon>Peronospora</taxon>
    </lineage>
</organism>
<dbReference type="PANTHER" id="PTHR46377">
    <property type="entry name" value="DUAL SPECIFICITY PROTEIN PHOSPHATASE 19"/>
    <property type="match status" value="1"/>
</dbReference>
<dbReference type="SUPFAM" id="SSF52799">
    <property type="entry name" value="(Phosphotyrosine protein) phosphatases II"/>
    <property type="match status" value="1"/>
</dbReference>
<proteinExistence type="predicted"/>
<dbReference type="GO" id="GO:0005737">
    <property type="term" value="C:cytoplasm"/>
    <property type="evidence" value="ECO:0007669"/>
    <property type="project" value="TreeGrafter"/>
</dbReference>
<dbReference type="GO" id="GO:0008579">
    <property type="term" value="F:JUN kinase phosphatase activity"/>
    <property type="evidence" value="ECO:0007669"/>
    <property type="project" value="TreeGrafter"/>
</dbReference>
<dbReference type="EMBL" id="CAKLBY020000248">
    <property type="protein sequence ID" value="CAK7939683.1"/>
    <property type="molecule type" value="Genomic_DNA"/>
</dbReference>
<dbReference type="InterPro" id="IPR020422">
    <property type="entry name" value="TYR_PHOSPHATASE_DUAL_dom"/>
</dbReference>
<dbReference type="PROSITE" id="PS50056">
    <property type="entry name" value="TYR_PHOSPHATASE_2"/>
    <property type="match status" value="1"/>
</dbReference>
<dbReference type="InterPro" id="IPR007374">
    <property type="entry name" value="ASCH_domain"/>
</dbReference>
<dbReference type="Pfam" id="PF04266">
    <property type="entry name" value="ASCH"/>
    <property type="match status" value="1"/>
</dbReference>
<accession>A0AAV1V1N3</accession>
<feature type="domain" description="Tyrosine-protein phosphatase" evidence="1">
    <location>
        <begin position="22"/>
        <end position="184"/>
    </location>
</feature>
<evidence type="ECO:0008006" key="5">
    <source>
        <dbReference type="Google" id="ProtNLM"/>
    </source>
</evidence>
<evidence type="ECO:0000259" key="2">
    <source>
        <dbReference type="PROSITE" id="PS50056"/>
    </source>
</evidence>
<dbReference type="AlphaFoldDB" id="A0AAV1V1N3"/>
<dbReference type="Pfam" id="PF00782">
    <property type="entry name" value="DSPc"/>
    <property type="match status" value="1"/>
</dbReference>
<reference evidence="3" key="1">
    <citation type="submission" date="2024-01" db="EMBL/GenBank/DDBJ databases">
        <authorList>
            <person name="Webb A."/>
        </authorList>
    </citation>
    <scope>NUCLEOTIDE SEQUENCE</scope>
    <source>
        <strain evidence="3">Pm1</strain>
    </source>
</reference>
<dbReference type="Gene3D" id="2.30.130.30">
    <property type="entry name" value="Hypothetical protein"/>
    <property type="match status" value="1"/>
</dbReference>
<dbReference type="PROSITE" id="PS50054">
    <property type="entry name" value="TYR_PHOSPHATASE_DUAL"/>
    <property type="match status" value="1"/>
</dbReference>
<dbReference type="SMART" id="SM00195">
    <property type="entry name" value="DSPc"/>
    <property type="match status" value="1"/>
</dbReference>
<dbReference type="CDD" id="cd14498">
    <property type="entry name" value="DSP"/>
    <property type="match status" value="1"/>
</dbReference>
<evidence type="ECO:0000259" key="1">
    <source>
        <dbReference type="PROSITE" id="PS50054"/>
    </source>
</evidence>